<evidence type="ECO:0000256" key="6">
    <source>
        <dbReference type="ARBA" id="ARBA00023136"/>
    </source>
</evidence>
<dbReference type="STRING" id="1231336.L248_0492"/>
<evidence type="ECO:0000256" key="1">
    <source>
        <dbReference type="ARBA" id="ARBA00004651"/>
    </source>
</evidence>
<dbReference type="InterPro" id="IPR036938">
    <property type="entry name" value="PAP2/HPO_sf"/>
</dbReference>
<dbReference type="HOGENOM" id="CLU_065105_0_0_9"/>
<organism evidence="9 10">
    <name type="scientific">Schleiferilactobacillus shenzhenensis LY-73</name>
    <dbReference type="NCBI Taxonomy" id="1231336"/>
    <lineage>
        <taxon>Bacteria</taxon>
        <taxon>Bacillati</taxon>
        <taxon>Bacillota</taxon>
        <taxon>Bacilli</taxon>
        <taxon>Lactobacillales</taxon>
        <taxon>Lactobacillaceae</taxon>
        <taxon>Schleiferilactobacillus</taxon>
    </lineage>
</organism>
<feature type="transmembrane region" description="Helical" evidence="7">
    <location>
        <begin position="273"/>
        <end position="294"/>
    </location>
</feature>
<feature type="domain" description="Phosphatidic acid phosphatase type 2/haloperoxidase" evidence="8">
    <location>
        <begin position="170"/>
        <end position="288"/>
    </location>
</feature>
<dbReference type="GO" id="GO:0016787">
    <property type="term" value="F:hydrolase activity"/>
    <property type="evidence" value="ECO:0007669"/>
    <property type="project" value="UniProtKB-KW"/>
</dbReference>
<dbReference type="GO" id="GO:0005886">
    <property type="term" value="C:plasma membrane"/>
    <property type="evidence" value="ECO:0007669"/>
    <property type="project" value="UniProtKB-SubCell"/>
</dbReference>
<dbReference type="eggNOG" id="COG0671">
    <property type="taxonomic scope" value="Bacteria"/>
</dbReference>
<dbReference type="Proteomes" id="UP000030647">
    <property type="component" value="Unassembled WGS sequence"/>
</dbReference>
<proteinExistence type="predicted"/>
<keyword evidence="6 7" id="KW-0472">Membrane</keyword>
<keyword evidence="4" id="KW-0378">Hydrolase</keyword>
<gene>
    <name evidence="9" type="ORF">L248_0492</name>
</gene>
<feature type="transmembrane region" description="Helical" evidence="7">
    <location>
        <begin position="78"/>
        <end position="95"/>
    </location>
</feature>
<evidence type="ECO:0000313" key="10">
    <source>
        <dbReference type="Proteomes" id="UP000030647"/>
    </source>
</evidence>
<dbReference type="AlphaFoldDB" id="U4TSP5"/>
<keyword evidence="5 7" id="KW-1133">Transmembrane helix</keyword>
<dbReference type="PANTHER" id="PTHR14969:SF62">
    <property type="entry name" value="DECAPRENYLPHOSPHORYL-5-PHOSPHORIBOSE PHOSPHATASE RV3807C-RELATED"/>
    <property type="match status" value="1"/>
</dbReference>
<evidence type="ECO:0000256" key="5">
    <source>
        <dbReference type="ARBA" id="ARBA00022989"/>
    </source>
</evidence>
<protein>
    <recommendedName>
        <fullName evidence="8">Phosphatidic acid phosphatase type 2/haloperoxidase domain-containing protein</fullName>
    </recommendedName>
</protein>
<keyword evidence="10" id="KW-1185">Reference proteome</keyword>
<dbReference type="SMART" id="SM00014">
    <property type="entry name" value="acidPPc"/>
    <property type="match status" value="1"/>
</dbReference>
<feature type="transmembrane region" description="Helical" evidence="7">
    <location>
        <begin position="53"/>
        <end position="71"/>
    </location>
</feature>
<reference evidence="10" key="1">
    <citation type="journal article" date="2013" name="Genome Announc.">
        <title>Whole-Genome Sequencing of Lactobacillus shenzhenensis Strain LY-73T.</title>
        <authorList>
            <person name="Lin Z."/>
            <person name="Liu Z."/>
            <person name="Yang R."/>
            <person name="Zou Y."/>
            <person name="Wan D."/>
            <person name="Chen J."/>
            <person name="Guo M."/>
            <person name="Zhao J."/>
            <person name="Fang C."/>
            <person name="Yang R."/>
            <person name="Liu F."/>
        </authorList>
    </citation>
    <scope>NUCLEOTIDE SEQUENCE [LARGE SCALE GENOMIC DNA]</scope>
    <source>
        <strain evidence="10">LY-73</strain>
    </source>
</reference>
<evidence type="ECO:0000313" key="9">
    <source>
        <dbReference type="EMBL" id="ERL64888.1"/>
    </source>
</evidence>
<dbReference type="EMBL" id="KI271591">
    <property type="protein sequence ID" value="ERL64888.1"/>
    <property type="molecule type" value="Genomic_DNA"/>
</dbReference>
<evidence type="ECO:0000256" key="4">
    <source>
        <dbReference type="ARBA" id="ARBA00022801"/>
    </source>
</evidence>
<evidence type="ECO:0000256" key="3">
    <source>
        <dbReference type="ARBA" id="ARBA00022692"/>
    </source>
</evidence>
<feature type="transmembrane region" description="Helical" evidence="7">
    <location>
        <begin position="247"/>
        <end position="267"/>
    </location>
</feature>
<name>U4TSP5_9LACO</name>
<feature type="transmembrane region" description="Helical" evidence="7">
    <location>
        <begin position="127"/>
        <end position="151"/>
    </location>
</feature>
<evidence type="ECO:0000256" key="2">
    <source>
        <dbReference type="ARBA" id="ARBA00022475"/>
    </source>
</evidence>
<comment type="subcellular location">
    <subcellularLocation>
        <location evidence="1">Cell membrane</location>
        <topology evidence="1">Multi-pass membrane protein</topology>
    </subcellularLocation>
</comment>
<evidence type="ECO:0000259" key="8">
    <source>
        <dbReference type="SMART" id="SM00014"/>
    </source>
</evidence>
<feature type="transmembrane region" description="Helical" evidence="7">
    <location>
        <begin position="221"/>
        <end position="240"/>
    </location>
</feature>
<evidence type="ECO:0000256" key="7">
    <source>
        <dbReference type="SAM" id="Phobius"/>
    </source>
</evidence>
<dbReference type="RefSeq" id="WP_022529825.1">
    <property type="nucleotide sequence ID" value="NZ_KI271591.1"/>
</dbReference>
<dbReference type="Pfam" id="PF01569">
    <property type="entry name" value="PAP2"/>
    <property type="match status" value="1"/>
</dbReference>
<sequence length="304" mass="33735">MMEESTKRRWFLISAMAFIVLMALATAVDLPLSNAVIDYGSWFGTFFQTFGEFPLYFVYIISGEIAMAYAWRRQDKPLFAGSLGLGGFVLTAWQTKQYVNETGSYFAAVQNNLKIGQPIGKANSDSAAVTLSVAANITVWLILLVLVTISVQLWLSKKSDDQVARLLVIAVFATAAAWFAAEANATLKQDWGRVRPYELNKSQSDFTSWLHPNGNNGHKSFPSGHTMAATLAIVLSWFATGKARQRWFVFGIVWGALVALSRIRIGAHFFSDVTFSFFLTALIIYIFAELMTYLQTPGDDGLTQ</sequence>
<dbReference type="PANTHER" id="PTHR14969">
    <property type="entry name" value="SPHINGOSINE-1-PHOSPHATE PHOSPHOHYDROLASE"/>
    <property type="match status" value="1"/>
</dbReference>
<dbReference type="Gene3D" id="1.20.144.10">
    <property type="entry name" value="Phosphatidic acid phosphatase type 2/haloperoxidase"/>
    <property type="match status" value="1"/>
</dbReference>
<accession>U4TSP5</accession>
<feature type="transmembrane region" description="Helical" evidence="7">
    <location>
        <begin position="163"/>
        <end position="181"/>
    </location>
</feature>
<dbReference type="SUPFAM" id="SSF48317">
    <property type="entry name" value="Acid phosphatase/Vanadium-dependent haloperoxidase"/>
    <property type="match status" value="1"/>
</dbReference>
<keyword evidence="3 7" id="KW-0812">Transmembrane</keyword>
<keyword evidence="2" id="KW-1003">Cell membrane</keyword>
<dbReference type="InterPro" id="IPR000326">
    <property type="entry name" value="PAP2/HPO"/>
</dbReference>